<evidence type="ECO:0000256" key="7">
    <source>
        <dbReference type="ARBA" id="ARBA00046333"/>
    </source>
</evidence>
<dbReference type="HOGENOM" id="CLU_018825_1_0_2"/>
<protein>
    <recommendedName>
        <fullName evidence="10">Phosphomevalonate dehydratase large subunit</fullName>
        <ecNumber evidence="9">4.2.1.182</ecNumber>
    </recommendedName>
</protein>
<dbReference type="Pfam" id="PF04412">
    <property type="entry name" value="AcnX"/>
    <property type="match status" value="1"/>
</dbReference>
<evidence type="ECO:0000313" key="13">
    <source>
        <dbReference type="Proteomes" id="UP000001106"/>
    </source>
</evidence>
<dbReference type="SMR" id="A6UVU2"/>
<dbReference type="eggNOG" id="arCOG04278">
    <property type="taxonomic scope" value="Archaea"/>
</dbReference>
<sequence>MYLTKDEEKIYNGEMGETLETCMNLIVSLGDIYGAEKLIPITSAQVSGVSYKTIGDKGLEFLKDMSKQGVKVSVHTTLNPAGMDLNNYETLGIPKEFAKKQLEIITCFRKLGIELGCTCTPYLCGNIPMKGSHISWAESSAVSYANSIIGAKTNREGGPSALASAILGKTPYYGYHLDENRVPTHIVEVGAPLNNTADFGALGSIVGKIVKNGVPYFRFNKNDIKGAPIKTSKLKGLGASMAASGGVALYHVENITPESQWAKNYIEKEGENYIEKIIISKEDIENEYNSLNSTDEVDLICVGCPHCDLEEIKEIVEFIQNNNLDKNDNNKFKCDLWVCTSIYIKSIVDRMGWTEIIENAGGKIVIDTCMVVAPIEDMGYKNIATNSGKASRYLPSFCGSSVLFGNIQEILKKGI</sequence>
<evidence type="ECO:0000256" key="5">
    <source>
        <dbReference type="ARBA" id="ARBA00045120"/>
    </source>
</evidence>
<proteinExistence type="inferred from homology"/>
<dbReference type="PANTHER" id="PTHR36577:SF3">
    <property type="entry name" value="DUF521 DOMAIN PROTEIN (AFU_ORTHOLOGUE AFUA_6G00490)"/>
    <property type="match status" value="1"/>
</dbReference>
<feature type="domain" description="Phosphomevalonate dehydratase large subunit-like" evidence="11">
    <location>
        <begin position="1"/>
        <end position="411"/>
    </location>
</feature>
<name>A6UVU2_META3</name>
<dbReference type="GO" id="GO:0016829">
    <property type="term" value="F:lyase activity"/>
    <property type="evidence" value="ECO:0007669"/>
    <property type="project" value="UniProtKB-KW"/>
</dbReference>
<reference evidence="12" key="1">
    <citation type="submission" date="2007-06" db="EMBL/GenBank/DDBJ databases">
        <title>Complete sequence of Methanococcus aeolicus Nankai-3.</title>
        <authorList>
            <consortium name="US DOE Joint Genome Institute"/>
            <person name="Copeland A."/>
            <person name="Lucas S."/>
            <person name="Lapidus A."/>
            <person name="Barry K."/>
            <person name="Glavina del Rio T."/>
            <person name="Dalin E."/>
            <person name="Tice H."/>
            <person name="Pitluck S."/>
            <person name="Chain P."/>
            <person name="Malfatti S."/>
            <person name="Shin M."/>
            <person name="Vergez L."/>
            <person name="Schmutz J."/>
            <person name="Larimer F."/>
            <person name="Land M."/>
            <person name="Hauser L."/>
            <person name="Kyrpides N."/>
            <person name="Lykidis A."/>
            <person name="Sieprawska-Lupa M."/>
            <person name="Whitman W.B."/>
            <person name="Richardson P."/>
        </authorList>
    </citation>
    <scope>NUCLEOTIDE SEQUENCE [LARGE SCALE GENOMIC DNA]</scope>
    <source>
        <strain evidence="12">Nankai-3</strain>
    </source>
</reference>
<evidence type="ECO:0000256" key="9">
    <source>
        <dbReference type="ARBA" id="ARBA00047176"/>
    </source>
</evidence>
<evidence type="ECO:0000256" key="2">
    <source>
        <dbReference type="ARBA" id="ARBA00023004"/>
    </source>
</evidence>
<evidence type="ECO:0000259" key="11">
    <source>
        <dbReference type="Pfam" id="PF04412"/>
    </source>
</evidence>
<dbReference type="EC" id="4.2.1.182" evidence="9"/>
<dbReference type="GO" id="GO:0008299">
    <property type="term" value="P:isoprenoid biosynthetic process"/>
    <property type="evidence" value="ECO:0007669"/>
    <property type="project" value="UniProtKB-KW"/>
</dbReference>
<keyword evidence="13" id="KW-1185">Reference proteome</keyword>
<comment type="catalytic activity">
    <reaction evidence="5">
        <text>(R)-5-phosphomevalonate = (2E)-3-methyl-5-phosphooxypent-2-enoate + H2O</text>
        <dbReference type="Rhea" id="RHEA:78975"/>
        <dbReference type="ChEBI" id="CHEBI:15377"/>
        <dbReference type="ChEBI" id="CHEBI:58146"/>
        <dbReference type="ChEBI" id="CHEBI:229665"/>
        <dbReference type="EC" id="4.2.1.182"/>
    </reaction>
    <physiologicalReaction direction="left-to-right" evidence="5">
        <dbReference type="Rhea" id="RHEA:78976"/>
    </physiologicalReaction>
</comment>
<dbReference type="RefSeq" id="WP_011973746.1">
    <property type="nucleotide sequence ID" value="NC_009635.1"/>
</dbReference>
<organism evidence="12 13">
    <name type="scientific">Methanococcus aeolicus (strain ATCC BAA-1280 / DSM 17508 / OCM 812 / Nankai-3)</name>
    <dbReference type="NCBI Taxonomy" id="419665"/>
    <lineage>
        <taxon>Archaea</taxon>
        <taxon>Methanobacteriati</taxon>
        <taxon>Methanobacteriota</taxon>
        <taxon>Methanomada group</taxon>
        <taxon>Methanococci</taxon>
        <taxon>Methanococcales</taxon>
        <taxon>Methanococcaceae</taxon>
        <taxon>Methanococcus</taxon>
    </lineage>
</organism>
<keyword evidence="4" id="KW-0456">Lyase</keyword>
<dbReference type="Proteomes" id="UP000001106">
    <property type="component" value="Chromosome"/>
</dbReference>
<dbReference type="EMBL" id="CP000743">
    <property type="protein sequence ID" value="ABR56614.1"/>
    <property type="molecule type" value="Genomic_DNA"/>
</dbReference>
<comment type="function">
    <text evidence="6">Component of a hydro-lyase that catalyzes the dehydration of mevalonate 5-phosphate (MVA5P) to form trans-anhydromevalonate 5-phosphate (tAHMP). Involved in the archaeal mevalonate (MVA) pathway, which provides fundamental precursors for isoprenoid biosynthesis, such as isopentenyl diphosphate (IPP) and dimethylallyl diphosphate (DMAPP).</text>
</comment>
<dbReference type="OrthoDB" id="25253at2157"/>
<evidence type="ECO:0000256" key="6">
    <source>
        <dbReference type="ARBA" id="ARBA00045299"/>
    </source>
</evidence>
<evidence type="ECO:0000313" key="12">
    <source>
        <dbReference type="EMBL" id="ABR56614.1"/>
    </source>
</evidence>
<evidence type="ECO:0000256" key="3">
    <source>
        <dbReference type="ARBA" id="ARBA00023229"/>
    </source>
</evidence>
<dbReference type="PANTHER" id="PTHR36577">
    <property type="entry name" value="DUF521 DOMAIN PROTEIN (AFU_ORTHOLOGUE AFUA_6G00490)"/>
    <property type="match status" value="1"/>
</dbReference>
<keyword evidence="2" id="KW-0408">Iron</keyword>
<dbReference type="GeneID" id="5327265"/>
<evidence type="ECO:0000256" key="1">
    <source>
        <dbReference type="ARBA" id="ARBA00005092"/>
    </source>
</evidence>
<keyword evidence="3" id="KW-0414">Isoprene biosynthesis</keyword>
<evidence type="ECO:0000256" key="4">
    <source>
        <dbReference type="ARBA" id="ARBA00023239"/>
    </source>
</evidence>
<dbReference type="CDD" id="cd01355">
    <property type="entry name" value="AcnX"/>
    <property type="match status" value="1"/>
</dbReference>
<dbReference type="InterPro" id="IPR007506">
    <property type="entry name" value="PMDh-L-like_dom"/>
</dbReference>
<evidence type="ECO:0000256" key="8">
    <source>
        <dbReference type="ARBA" id="ARBA00046520"/>
    </source>
</evidence>
<comment type="pathway">
    <text evidence="1">Isoprenoid biosynthesis; isopentenyl diphosphate biosynthesis via mevalonate pathway.</text>
</comment>
<dbReference type="KEGG" id="mae:Maeo_1036"/>
<evidence type="ECO:0000256" key="10">
    <source>
        <dbReference type="ARBA" id="ARBA00047196"/>
    </source>
</evidence>
<comment type="subunit">
    <text evidence="8">Heterodimer composed of a large subunit (PMDh-L) and a small subunit (PMDh-S).</text>
</comment>
<dbReference type="AlphaFoldDB" id="A6UVU2"/>
<dbReference type="STRING" id="419665.Maeo_1036"/>
<gene>
    <name evidence="12" type="ordered locus">Maeo_1036</name>
</gene>
<comment type="similarity">
    <text evidence="7">Belongs to the AcnX type II large subunit family.</text>
</comment>
<accession>A6UVU2</accession>